<accession>A0ABT7LV51</accession>
<evidence type="ECO:0000313" key="8">
    <source>
        <dbReference type="EMBL" id="MDL5055928.1"/>
    </source>
</evidence>
<dbReference type="InterPro" id="IPR001525">
    <property type="entry name" value="C5_MeTfrase"/>
</dbReference>
<comment type="catalytic activity">
    <reaction evidence="7">
        <text>a 2'-deoxycytidine in DNA + S-adenosyl-L-methionine = a 5-methyl-2'-deoxycytidine in DNA + S-adenosyl-L-homocysteine + H(+)</text>
        <dbReference type="Rhea" id="RHEA:13681"/>
        <dbReference type="Rhea" id="RHEA-COMP:11369"/>
        <dbReference type="Rhea" id="RHEA-COMP:11370"/>
        <dbReference type="ChEBI" id="CHEBI:15378"/>
        <dbReference type="ChEBI" id="CHEBI:57856"/>
        <dbReference type="ChEBI" id="CHEBI:59789"/>
        <dbReference type="ChEBI" id="CHEBI:85452"/>
        <dbReference type="ChEBI" id="CHEBI:85454"/>
        <dbReference type="EC" id="2.1.1.37"/>
    </reaction>
</comment>
<evidence type="ECO:0000256" key="5">
    <source>
        <dbReference type="PROSITE-ProRule" id="PRU01016"/>
    </source>
</evidence>
<dbReference type="PANTHER" id="PTHR10629:SF52">
    <property type="entry name" value="DNA (CYTOSINE-5)-METHYLTRANSFERASE 1"/>
    <property type="match status" value="1"/>
</dbReference>
<dbReference type="EMBL" id="JASVEJ010000001">
    <property type="protein sequence ID" value="MDL5055928.1"/>
    <property type="molecule type" value="Genomic_DNA"/>
</dbReference>
<dbReference type="SUPFAM" id="SSF53335">
    <property type="entry name" value="S-adenosyl-L-methionine-dependent methyltransferases"/>
    <property type="match status" value="1"/>
</dbReference>
<keyword evidence="4" id="KW-0680">Restriction system</keyword>
<evidence type="ECO:0000313" key="9">
    <source>
        <dbReference type="Proteomes" id="UP001230986"/>
    </source>
</evidence>
<dbReference type="Proteomes" id="UP001230986">
    <property type="component" value="Unassembled WGS sequence"/>
</dbReference>
<evidence type="ECO:0000256" key="3">
    <source>
        <dbReference type="ARBA" id="ARBA00022691"/>
    </source>
</evidence>
<evidence type="ECO:0000256" key="4">
    <source>
        <dbReference type="ARBA" id="ARBA00022747"/>
    </source>
</evidence>
<dbReference type="PRINTS" id="PR00105">
    <property type="entry name" value="C5METTRFRASE"/>
</dbReference>
<organism evidence="8 9">
    <name type="scientific">Geitlerinema calcuttense NRMC-F 0142</name>
    <dbReference type="NCBI Taxonomy" id="2922238"/>
    <lineage>
        <taxon>Bacteria</taxon>
        <taxon>Bacillati</taxon>
        <taxon>Cyanobacteriota</taxon>
        <taxon>Cyanophyceae</taxon>
        <taxon>Geitlerinematales</taxon>
        <taxon>Geitlerinemataceae</taxon>
        <taxon>Geitlerinema</taxon>
    </lineage>
</organism>
<dbReference type="RefSeq" id="WP_286004037.1">
    <property type="nucleotide sequence ID" value="NZ_JASVEJ010000001.1"/>
</dbReference>
<keyword evidence="2 5" id="KW-0808">Transferase</keyword>
<dbReference type="InterPro" id="IPR018117">
    <property type="entry name" value="C5_DNA_meth_AS"/>
</dbReference>
<dbReference type="PROSITE" id="PS00094">
    <property type="entry name" value="C5_MTASE_1"/>
    <property type="match status" value="1"/>
</dbReference>
<gene>
    <name evidence="8" type="primary">dcm</name>
    <name evidence="8" type="ORF">QQ055_00295</name>
</gene>
<feature type="active site" evidence="5">
    <location>
        <position position="73"/>
    </location>
</feature>
<dbReference type="PANTHER" id="PTHR10629">
    <property type="entry name" value="CYTOSINE-SPECIFIC METHYLTRANSFERASE"/>
    <property type="match status" value="1"/>
</dbReference>
<comment type="similarity">
    <text evidence="5 6">Belongs to the class I-like SAM-binding methyltransferase superfamily. C5-methyltransferase family.</text>
</comment>
<comment type="caution">
    <text evidence="8">The sequence shown here is derived from an EMBL/GenBank/DDBJ whole genome shotgun (WGS) entry which is preliminary data.</text>
</comment>
<proteinExistence type="inferred from homology"/>
<name>A0ABT7LV51_9CYAN</name>
<reference evidence="8 9" key="1">
    <citation type="submission" date="2023-06" db="EMBL/GenBank/DDBJ databases">
        <title>Whole genome sequence of Oscillatoria calcuttensis NRMC-F 0142.</title>
        <authorList>
            <person name="Shakena Fathima T."/>
            <person name="Muralitharan G."/>
            <person name="Thajuddin N."/>
        </authorList>
    </citation>
    <scope>NUCLEOTIDE SEQUENCE [LARGE SCALE GENOMIC DNA]</scope>
    <source>
        <strain evidence="8 9">NRMC-F 0142</strain>
    </source>
</reference>
<dbReference type="GO" id="GO:0032259">
    <property type="term" value="P:methylation"/>
    <property type="evidence" value="ECO:0007669"/>
    <property type="project" value="UniProtKB-KW"/>
</dbReference>
<dbReference type="InterPro" id="IPR029063">
    <property type="entry name" value="SAM-dependent_MTases_sf"/>
</dbReference>
<dbReference type="NCBIfam" id="TIGR00675">
    <property type="entry name" value="dcm"/>
    <property type="match status" value="1"/>
</dbReference>
<keyword evidence="3 5" id="KW-0949">S-adenosyl-L-methionine</keyword>
<dbReference type="EC" id="2.1.1.37" evidence="7"/>
<evidence type="ECO:0000256" key="1">
    <source>
        <dbReference type="ARBA" id="ARBA00022603"/>
    </source>
</evidence>
<evidence type="ECO:0000256" key="6">
    <source>
        <dbReference type="RuleBase" id="RU000416"/>
    </source>
</evidence>
<keyword evidence="9" id="KW-1185">Reference proteome</keyword>
<dbReference type="InterPro" id="IPR050390">
    <property type="entry name" value="C5-Methyltransferase"/>
</dbReference>
<keyword evidence="1 5" id="KW-0489">Methyltransferase</keyword>
<sequence>MSITVGSLFSGIGGLDLGLEQAGMKTVWQVEFDDWARGKLDENFPHTEKFKDVREVGKHNLRPVDLIAGGFPCQDLSIANLKGLGLAGERSGLWREYLRIIRELLPRYIFIENVSALLTDGLDRLLCDLAACGYDAEWQIIRATAFGLPHQRKRLFVIAYPEGDRLLQDEVFKGNRYQNHFPASVSRGQPLLHFDVIGCSYPQIPEHLRMDDGLSFELSEIEAAIKGYGNAVCPPVARWIGERIVEFDERCRQNKAIKASEETVEE</sequence>
<dbReference type="PROSITE" id="PS51679">
    <property type="entry name" value="SAM_MT_C5"/>
    <property type="match status" value="1"/>
</dbReference>
<protein>
    <recommendedName>
        <fullName evidence="7">Cytosine-specific methyltransferase</fullName>
        <ecNumber evidence="7">2.1.1.37</ecNumber>
    </recommendedName>
</protein>
<evidence type="ECO:0000256" key="7">
    <source>
        <dbReference type="RuleBase" id="RU000417"/>
    </source>
</evidence>
<dbReference type="Pfam" id="PF00145">
    <property type="entry name" value="DNA_methylase"/>
    <property type="match status" value="1"/>
</dbReference>
<evidence type="ECO:0000256" key="2">
    <source>
        <dbReference type="ARBA" id="ARBA00022679"/>
    </source>
</evidence>
<dbReference type="PROSITE" id="PS00095">
    <property type="entry name" value="C5_MTASE_2"/>
    <property type="match status" value="1"/>
</dbReference>
<dbReference type="GO" id="GO:0003886">
    <property type="term" value="F:DNA (cytosine-5-)-methyltransferase activity"/>
    <property type="evidence" value="ECO:0007669"/>
    <property type="project" value="UniProtKB-EC"/>
</dbReference>
<dbReference type="InterPro" id="IPR031303">
    <property type="entry name" value="C5_meth_CS"/>
</dbReference>
<dbReference type="Gene3D" id="3.40.50.150">
    <property type="entry name" value="Vaccinia Virus protein VP39"/>
    <property type="match status" value="1"/>
</dbReference>